<dbReference type="RefSeq" id="WP_155303453.1">
    <property type="nucleotide sequence ID" value="NZ_AP021875.1"/>
</dbReference>
<evidence type="ECO:0000313" key="2">
    <source>
        <dbReference type="EMBL" id="BBO74415.1"/>
    </source>
</evidence>
<feature type="transmembrane region" description="Helical" evidence="1">
    <location>
        <begin position="107"/>
        <end position="127"/>
    </location>
</feature>
<dbReference type="KEGG" id="dwd:DSCW_18320"/>
<dbReference type="Proteomes" id="UP000427769">
    <property type="component" value="Chromosome"/>
</dbReference>
<keyword evidence="1" id="KW-0812">Transmembrane</keyword>
<dbReference type="OrthoDB" id="5463178at2"/>
<keyword evidence="1" id="KW-1133">Transmembrane helix</keyword>
<dbReference type="EMBL" id="AP021875">
    <property type="protein sequence ID" value="BBO74415.1"/>
    <property type="molecule type" value="Genomic_DNA"/>
</dbReference>
<keyword evidence="3" id="KW-1185">Reference proteome</keyword>
<dbReference type="Pfam" id="PF11351">
    <property type="entry name" value="GTA_holin_3TM"/>
    <property type="match status" value="1"/>
</dbReference>
<protein>
    <recommendedName>
        <fullName evidence="4">Holin of 3TMs, for gene-transfer release</fullName>
    </recommendedName>
</protein>
<sequence>MSNVLEKIIDGVKVVAPMAANLFLPGSGTILEGLMRAVTGDGPEVAIEAVAEKIAADPALMVELQVKAMEHEARLEEIEAKKLASVNQTMQAESKSEKWPQYTWRPFNGFTFPLAVLLIYFALPALGKAVPDVPQWVWVGWLSILGVATWDRGKEKRAKSGDTQTGLIEGAIKAIRG</sequence>
<keyword evidence="1" id="KW-0472">Membrane</keyword>
<accession>A0A5K7Z139</accession>
<gene>
    <name evidence="2" type="ORF">DSCW_18320</name>
</gene>
<feature type="transmembrane region" description="Helical" evidence="1">
    <location>
        <begin position="133"/>
        <end position="150"/>
    </location>
</feature>
<evidence type="ECO:0008006" key="4">
    <source>
        <dbReference type="Google" id="ProtNLM"/>
    </source>
</evidence>
<dbReference type="InterPro" id="IPR021497">
    <property type="entry name" value="GTA_holin_3TM"/>
</dbReference>
<dbReference type="AlphaFoldDB" id="A0A5K7Z139"/>
<proteinExistence type="predicted"/>
<organism evidence="2 3">
    <name type="scientific">Desulfosarcina widdelii</name>
    <dbReference type="NCBI Taxonomy" id="947919"/>
    <lineage>
        <taxon>Bacteria</taxon>
        <taxon>Pseudomonadati</taxon>
        <taxon>Thermodesulfobacteriota</taxon>
        <taxon>Desulfobacteria</taxon>
        <taxon>Desulfobacterales</taxon>
        <taxon>Desulfosarcinaceae</taxon>
        <taxon>Desulfosarcina</taxon>
    </lineage>
</organism>
<evidence type="ECO:0000256" key="1">
    <source>
        <dbReference type="SAM" id="Phobius"/>
    </source>
</evidence>
<reference evidence="2 3" key="1">
    <citation type="submission" date="2019-11" db="EMBL/GenBank/DDBJ databases">
        <title>Comparative genomics of hydrocarbon-degrading Desulfosarcina strains.</title>
        <authorList>
            <person name="Watanabe M."/>
            <person name="Kojima H."/>
            <person name="Fukui M."/>
        </authorList>
    </citation>
    <scope>NUCLEOTIDE SEQUENCE [LARGE SCALE GENOMIC DNA]</scope>
    <source>
        <strain evidence="2 3">PP31</strain>
    </source>
</reference>
<name>A0A5K7Z139_9BACT</name>
<evidence type="ECO:0000313" key="3">
    <source>
        <dbReference type="Proteomes" id="UP000427769"/>
    </source>
</evidence>